<evidence type="ECO:0000313" key="3">
    <source>
        <dbReference type="Proteomes" id="UP000643207"/>
    </source>
</evidence>
<comment type="caution">
    <text evidence="2">The sequence shown here is derived from an EMBL/GenBank/DDBJ whole genome shotgun (WGS) entry which is preliminary data.</text>
</comment>
<evidence type="ECO:0000259" key="1">
    <source>
        <dbReference type="PROSITE" id="PS50925"/>
    </source>
</evidence>
<dbReference type="EMBL" id="JAERRA010000001">
    <property type="protein sequence ID" value="MBL0719296.1"/>
    <property type="molecule type" value="Genomic_DNA"/>
</dbReference>
<dbReference type="GO" id="GO:0071949">
    <property type="term" value="F:FAD binding"/>
    <property type="evidence" value="ECO:0007669"/>
    <property type="project" value="InterPro"/>
</dbReference>
<name>A0A9X1BQ46_9BURK</name>
<sequence>MLERILYQSRATNDFSSLHLFNLLTDAQHRNERLEITGHLLYLRGGFTQCIEGPTEHVEQLWQRILRDPRHHQIELLVRRPIERRNFPEWSMAFSTYSSFYVHGMRGFFPIQADQASPLTQVCTADLELFANSWA</sequence>
<dbReference type="InterPro" id="IPR036046">
    <property type="entry name" value="Acylphosphatase-like_dom_sf"/>
</dbReference>
<proteinExistence type="predicted"/>
<dbReference type="SMART" id="SM01034">
    <property type="entry name" value="BLUF"/>
    <property type="match status" value="1"/>
</dbReference>
<dbReference type="InterPro" id="IPR007024">
    <property type="entry name" value="BLUF_domain"/>
</dbReference>
<dbReference type="PROSITE" id="PS50925">
    <property type="entry name" value="BLUF"/>
    <property type="match status" value="1"/>
</dbReference>
<dbReference type="Gene3D" id="3.30.70.100">
    <property type="match status" value="1"/>
</dbReference>
<dbReference type="RefSeq" id="WP_201824557.1">
    <property type="nucleotide sequence ID" value="NZ_JAERRA010000001.1"/>
</dbReference>
<feature type="domain" description="BLUF" evidence="1">
    <location>
        <begin position="2"/>
        <end position="93"/>
    </location>
</feature>
<reference evidence="2 3" key="1">
    <citation type="submission" date="2021-01" db="EMBL/GenBank/DDBJ databases">
        <title>Piscinibacter sp. Jin2 Genome sequencing and assembly.</title>
        <authorList>
            <person name="Kim I."/>
        </authorList>
    </citation>
    <scope>NUCLEOTIDE SEQUENCE [LARGE SCALE GENOMIC DNA]</scope>
    <source>
        <strain evidence="2 3">Jin2</strain>
    </source>
</reference>
<dbReference type="AlphaFoldDB" id="A0A9X1BQ46"/>
<dbReference type="Proteomes" id="UP000643207">
    <property type="component" value="Unassembled WGS sequence"/>
</dbReference>
<accession>A0A9X1BQ46</accession>
<dbReference type="Pfam" id="PF04940">
    <property type="entry name" value="BLUF"/>
    <property type="match status" value="1"/>
</dbReference>
<evidence type="ECO:0000313" key="2">
    <source>
        <dbReference type="EMBL" id="MBL0719296.1"/>
    </source>
</evidence>
<gene>
    <name evidence="2" type="ORF">JI742_05265</name>
</gene>
<keyword evidence="3" id="KW-1185">Reference proteome</keyword>
<dbReference type="GO" id="GO:0009882">
    <property type="term" value="F:blue light photoreceptor activity"/>
    <property type="evidence" value="ECO:0007669"/>
    <property type="project" value="InterPro"/>
</dbReference>
<protein>
    <submittedName>
        <fullName evidence="2">BLUF domain-containing protein</fullName>
    </submittedName>
</protein>
<organism evidence="2 3">
    <name type="scientific">Aquariibacter lacus</name>
    <dbReference type="NCBI Taxonomy" id="2801332"/>
    <lineage>
        <taxon>Bacteria</taxon>
        <taxon>Pseudomonadati</taxon>
        <taxon>Pseudomonadota</taxon>
        <taxon>Betaproteobacteria</taxon>
        <taxon>Burkholderiales</taxon>
        <taxon>Sphaerotilaceae</taxon>
        <taxon>Aquariibacter</taxon>
    </lineage>
</organism>
<dbReference type="SUPFAM" id="SSF54975">
    <property type="entry name" value="Acylphosphatase/BLUF domain-like"/>
    <property type="match status" value="1"/>
</dbReference>